<name>A0ABR9KQF1_9ACTN</name>
<feature type="domain" description="HTH luxR-type" evidence="3">
    <location>
        <begin position="805"/>
        <end position="870"/>
    </location>
</feature>
<dbReference type="Pfam" id="PF00196">
    <property type="entry name" value="GerE"/>
    <property type="match status" value="1"/>
</dbReference>
<protein>
    <submittedName>
        <fullName evidence="4">DNA-binding CsgD family transcriptional regulator</fullName>
    </submittedName>
</protein>
<proteinExistence type="predicted"/>
<sequence length="878" mass="92704">MRQKDSLYGRTPERTAIAEVLTSAAKGEGRALVVRGEAGIGKSALLEYASAEAGPMRVLRATGAESETGLAFAALHQLLHPVTGGLDALPAPQRDAVAGALGLAATRSDDRFLVSAGVLSLLIEAAADDGLLVVVDDFQWIDQASADALLFSARRLGSERVAMLLAVRGEARTPGLPELALTGLDQESATALLAERAAPAQEVGARLAELTGGNPLALRETVELLTADQLAGRAALPEPLPVGAGIFGEQVRQLPGDTRRLLLAAALESGGELGLVLDVAGVGAESLRPAENAGLVTVGSAIRFRHPLVRSAVHASADPAYRREVHEALAARVRDPDRRAWHRAAATVGQDEEVAAELAASAERARERGGYADAATALVRAAELTPDPEARAVRLAAAATSAWLGGRPGQAESCLAEARSLADRPEFAQLRGRFELNSGDAAEALRILEGGETLEMLADAAEAASYVGDVEALVALGRRAEAFPESFLRDAVAGIGAMLAGDQDRATPMLRRVLARREELREAAQFLWASAAATYLGEADVSTELVAMAGRAARVSGMVGQLPVVLEFVATAERIEGRFAHSAALAEEGLELAREAGYTNSVAAHLANLAAVAAIQGREDDCARHAHDALTIAIPHHLGMRASTARYALGLLDLGMGRYAAAHDRFQSLAATGHPTAVWRSTPDRVEAAVGCGELDAARAAFASYARWSATAGTPQAKALLARCRALTGDDAAFDEAMELHPEGFERARTALLYGERLRRLHRPGEARSHLRYAAETFERAGADPWARRAHDELRAAGETRTRPERDVFATLTPQELRIARLVAGGASSKEVAAQLFLSPRTVEYHLYKIYPKLGVTSRTELALVVLRMAGESAHGML</sequence>
<dbReference type="SUPFAM" id="SSF46894">
    <property type="entry name" value="C-terminal effector domain of the bipartite response regulators"/>
    <property type="match status" value="1"/>
</dbReference>
<dbReference type="Pfam" id="PF13191">
    <property type="entry name" value="AAA_16"/>
    <property type="match status" value="1"/>
</dbReference>
<dbReference type="SUPFAM" id="SSF52540">
    <property type="entry name" value="P-loop containing nucleoside triphosphate hydrolases"/>
    <property type="match status" value="1"/>
</dbReference>
<gene>
    <name evidence="4" type="ORF">H4W81_007023</name>
</gene>
<dbReference type="Gene3D" id="1.25.40.10">
    <property type="entry name" value="Tetratricopeptide repeat domain"/>
    <property type="match status" value="1"/>
</dbReference>
<dbReference type="InterPro" id="IPR011990">
    <property type="entry name" value="TPR-like_helical_dom_sf"/>
</dbReference>
<dbReference type="Proteomes" id="UP000661607">
    <property type="component" value="Unassembled WGS sequence"/>
</dbReference>
<dbReference type="EMBL" id="JADBEF010000001">
    <property type="protein sequence ID" value="MBE1564244.1"/>
    <property type="molecule type" value="Genomic_DNA"/>
</dbReference>
<dbReference type="InterPro" id="IPR036388">
    <property type="entry name" value="WH-like_DNA-bd_sf"/>
</dbReference>
<dbReference type="GO" id="GO:0003677">
    <property type="term" value="F:DNA binding"/>
    <property type="evidence" value="ECO:0007669"/>
    <property type="project" value="UniProtKB-KW"/>
</dbReference>
<dbReference type="Gene3D" id="1.10.10.10">
    <property type="entry name" value="Winged helix-like DNA-binding domain superfamily/Winged helix DNA-binding domain"/>
    <property type="match status" value="1"/>
</dbReference>
<dbReference type="PANTHER" id="PTHR16305">
    <property type="entry name" value="TESTICULAR SOLUBLE ADENYLYL CYCLASE"/>
    <property type="match status" value="1"/>
</dbReference>
<keyword evidence="2" id="KW-0067">ATP-binding</keyword>
<keyword evidence="1" id="KW-0547">Nucleotide-binding</keyword>
<dbReference type="SMART" id="SM00421">
    <property type="entry name" value="HTH_LUXR"/>
    <property type="match status" value="1"/>
</dbReference>
<evidence type="ECO:0000259" key="3">
    <source>
        <dbReference type="PROSITE" id="PS50043"/>
    </source>
</evidence>
<accession>A0ABR9KQF1</accession>
<dbReference type="InterPro" id="IPR041664">
    <property type="entry name" value="AAA_16"/>
</dbReference>
<dbReference type="CDD" id="cd06170">
    <property type="entry name" value="LuxR_C_like"/>
    <property type="match status" value="1"/>
</dbReference>
<keyword evidence="5" id="KW-1185">Reference proteome</keyword>
<dbReference type="PROSITE" id="PS50043">
    <property type="entry name" value="HTH_LUXR_2"/>
    <property type="match status" value="1"/>
</dbReference>
<evidence type="ECO:0000256" key="2">
    <source>
        <dbReference type="ARBA" id="ARBA00022840"/>
    </source>
</evidence>
<dbReference type="InterPro" id="IPR027417">
    <property type="entry name" value="P-loop_NTPase"/>
</dbReference>
<reference evidence="4 5" key="1">
    <citation type="submission" date="2020-10" db="EMBL/GenBank/DDBJ databases">
        <title>Sequencing the genomes of 1000 actinobacteria strains.</title>
        <authorList>
            <person name="Klenk H.-P."/>
        </authorList>
    </citation>
    <scope>NUCLEOTIDE SEQUENCE [LARGE SCALE GENOMIC DNA]</scope>
    <source>
        <strain evidence="4 5">DSM 43748</strain>
    </source>
</reference>
<evidence type="ECO:0000256" key="1">
    <source>
        <dbReference type="ARBA" id="ARBA00022741"/>
    </source>
</evidence>
<organism evidence="4 5">
    <name type="scientific">Nonomuraea africana</name>
    <dbReference type="NCBI Taxonomy" id="46171"/>
    <lineage>
        <taxon>Bacteria</taxon>
        <taxon>Bacillati</taxon>
        <taxon>Actinomycetota</taxon>
        <taxon>Actinomycetes</taxon>
        <taxon>Streptosporangiales</taxon>
        <taxon>Streptosporangiaceae</taxon>
        <taxon>Nonomuraea</taxon>
    </lineage>
</organism>
<keyword evidence="4" id="KW-0238">DNA-binding</keyword>
<dbReference type="RefSeq" id="WP_318782186.1">
    <property type="nucleotide sequence ID" value="NZ_BAAASY010000008.1"/>
</dbReference>
<evidence type="ECO:0000313" key="4">
    <source>
        <dbReference type="EMBL" id="MBE1564244.1"/>
    </source>
</evidence>
<evidence type="ECO:0000313" key="5">
    <source>
        <dbReference type="Proteomes" id="UP000661607"/>
    </source>
</evidence>
<dbReference type="PRINTS" id="PR00038">
    <property type="entry name" value="HTHLUXR"/>
</dbReference>
<comment type="caution">
    <text evidence="4">The sequence shown here is derived from an EMBL/GenBank/DDBJ whole genome shotgun (WGS) entry which is preliminary data.</text>
</comment>
<dbReference type="InterPro" id="IPR016032">
    <property type="entry name" value="Sig_transdc_resp-reg_C-effctor"/>
</dbReference>
<dbReference type="PANTHER" id="PTHR16305:SF35">
    <property type="entry name" value="TRANSCRIPTIONAL ACTIVATOR DOMAIN"/>
    <property type="match status" value="1"/>
</dbReference>
<dbReference type="InterPro" id="IPR000792">
    <property type="entry name" value="Tscrpt_reg_LuxR_C"/>
</dbReference>